<dbReference type="SMART" id="SM00906">
    <property type="entry name" value="Fungal_trans"/>
    <property type="match status" value="1"/>
</dbReference>
<proteinExistence type="predicted"/>
<dbReference type="GO" id="GO:0000981">
    <property type="term" value="F:DNA-binding transcription factor activity, RNA polymerase II-specific"/>
    <property type="evidence" value="ECO:0007669"/>
    <property type="project" value="InterPro"/>
</dbReference>
<evidence type="ECO:0000313" key="8">
    <source>
        <dbReference type="EMBL" id="ETI23265.1"/>
    </source>
</evidence>
<evidence type="ECO:0000256" key="4">
    <source>
        <dbReference type="ARBA" id="ARBA00023163"/>
    </source>
</evidence>
<dbReference type="GO" id="GO:0003677">
    <property type="term" value="F:DNA binding"/>
    <property type="evidence" value="ECO:0007669"/>
    <property type="project" value="InterPro"/>
</dbReference>
<dbReference type="InterPro" id="IPR007219">
    <property type="entry name" value="XnlR_reg_dom"/>
</dbReference>
<dbReference type="InterPro" id="IPR050815">
    <property type="entry name" value="TF_fung"/>
</dbReference>
<dbReference type="RefSeq" id="XP_008727620.1">
    <property type="nucleotide sequence ID" value="XM_008729398.1"/>
</dbReference>
<sequence>MSPEPAAHGLDNGPTELELNVSQSPNYTLTAHAPLFGPDKSTSSLVDEFFRVLYPVPSFSFLHPRTTRERLAEGSLDEALVFAICGATTSLRYTEPESRDRSLSWISRSEELVWQQLERPSMARLQALILCIAYRTATGASHRAFMLAGLAARAAAAMRLNHERHDLDPISNEVRRRTLWSLKILELYFSIGLPEYELLPLENVYLQLPSREENFQDKAPAVQMEGGSYKLFVRLTSIRRDIMKLTRSIALCDEPFPQLLKLVRSLHNELSQLRSQMPVDPTSASTGVLRCVSTPWLARHLVMHLSWHQCRCDLYRLLLKGYPEAAPPIVLADLDPDAMSDAVQMCSESALSMIQTLSDVNLHSTDTPILEYDTAICGYHACRLVLFLAHAQPGCARFSKEYAISRAELCLAAIKRFFRHSTPAGPILKDLENLISKCDTSPAEWTHLTLRSSPSEQSRDPLLSEVARAKQRLAIHSLLRQADFEDGEPSAVVSPSSVSTEIPSVRHRNMYKVLSLEQGRAIRADSSLGYVPQPDAQVQQTAGYEDVPAFSSQTLLFPWCG</sequence>
<dbReference type="PANTHER" id="PTHR47338">
    <property type="entry name" value="ZN(II)2CYS6 TRANSCRIPTION FACTOR (EUROFUNG)-RELATED"/>
    <property type="match status" value="1"/>
</dbReference>
<feature type="region of interest" description="Disordered" evidence="6">
    <location>
        <begin position="1"/>
        <end position="20"/>
    </location>
</feature>
<dbReference type="Proteomes" id="UP000030678">
    <property type="component" value="Unassembled WGS sequence"/>
</dbReference>
<keyword evidence="3" id="KW-0805">Transcription regulation</keyword>
<dbReference type="OrthoDB" id="2563500at2759"/>
<protein>
    <recommendedName>
        <fullName evidence="7">Xylanolytic transcriptional activator regulatory domain-containing protein</fullName>
    </recommendedName>
</protein>
<dbReference type="GO" id="GO:0008270">
    <property type="term" value="F:zinc ion binding"/>
    <property type="evidence" value="ECO:0007669"/>
    <property type="project" value="InterPro"/>
</dbReference>
<gene>
    <name evidence="8" type="ORF">G647_05064</name>
</gene>
<reference evidence="8 9" key="1">
    <citation type="submission" date="2013-03" db="EMBL/GenBank/DDBJ databases">
        <title>The Genome Sequence of Cladophialophora carrionii CBS 160.54.</title>
        <authorList>
            <consortium name="The Broad Institute Genomics Platform"/>
            <person name="Cuomo C."/>
            <person name="de Hoog S."/>
            <person name="Gorbushina A."/>
            <person name="Walker B."/>
            <person name="Young S.K."/>
            <person name="Zeng Q."/>
            <person name="Gargeya S."/>
            <person name="Fitzgerald M."/>
            <person name="Haas B."/>
            <person name="Abouelleil A."/>
            <person name="Allen A.W."/>
            <person name="Alvarado L."/>
            <person name="Arachchi H.M."/>
            <person name="Berlin A.M."/>
            <person name="Chapman S.B."/>
            <person name="Gainer-Dewar J."/>
            <person name="Goldberg J."/>
            <person name="Griggs A."/>
            <person name="Gujja S."/>
            <person name="Hansen M."/>
            <person name="Howarth C."/>
            <person name="Imamovic A."/>
            <person name="Ireland A."/>
            <person name="Larimer J."/>
            <person name="McCowan C."/>
            <person name="Murphy C."/>
            <person name="Pearson M."/>
            <person name="Poon T.W."/>
            <person name="Priest M."/>
            <person name="Roberts A."/>
            <person name="Saif S."/>
            <person name="Shea T."/>
            <person name="Sisk P."/>
            <person name="Sykes S."/>
            <person name="Wortman J."/>
            <person name="Nusbaum C."/>
            <person name="Birren B."/>
        </authorList>
    </citation>
    <scope>NUCLEOTIDE SEQUENCE [LARGE SCALE GENOMIC DNA]</scope>
    <source>
        <strain evidence="8 9">CBS 160.54</strain>
    </source>
</reference>
<dbReference type="CDD" id="cd12148">
    <property type="entry name" value="fungal_TF_MHR"/>
    <property type="match status" value="1"/>
</dbReference>
<dbReference type="PANTHER" id="PTHR47338:SF7">
    <property type="entry name" value="ZN(II)2CYS6 TRANSCRIPTION FACTOR (EUROFUNG)"/>
    <property type="match status" value="1"/>
</dbReference>
<evidence type="ECO:0000256" key="2">
    <source>
        <dbReference type="ARBA" id="ARBA00022723"/>
    </source>
</evidence>
<evidence type="ECO:0000256" key="5">
    <source>
        <dbReference type="ARBA" id="ARBA00023242"/>
    </source>
</evidence>
<comment type="subcellular location">
    <subcellularLocation>
        <location evidence="1">Nucleus</location>
    </subcellularLocation>
</comment>
<feature type="domain" description="Xylanolytic transcriptional activator regulatory" evidence="7">
    <location>
        <begin position="144"/>
        <end position="215"/>
    </location>
</feature>
<evidence type="ECO:0000256" key="6">
    <source>
        <dbReference type="SAM" id="MobiDB-lite"/>
    </source>
</evidence>
<keyword evidence="5" id="KW-0539">Nucleus</keyword>
<accession>V9D8U2</accession>
<evidence type="ECO:0000259" key="7">
    <source>
        <dbReference type="SMART" id="SM00906"/>
    </source>
</evidence>
<dbReference type="Pfam" id="PF04082">
    <property type="entry name" value="Fungal_trans"/>
    <property type="match status" value="1"/>
</dbReference>
<dbReference type="GO" id="GO:0006351">
    <property type="term" value="P:DNA-templated transcription"/>
    <property type="evidence" value="ECO:0007669"/>
    <property type="project" value="InterPro"/>
</dbReference>
<dbReference type="AlphaFoldDB" id="V9D8U2"/>
<evidence type="ECO:0000256" key="1">
    <source>
        <dbReference type="ARBA" id="ARBA00004123"/>
    </source>
</evidence>
<keyword evidence="2" id="KW-0479">Metal-binding</keyword>
<name>V9D8U2_9EURO</name>
<keyword evidence="4" id="KW-0804">Transcription</keyword>
<dbReference type="GO" id="GO:0005634">
    <property type="term" value="C:nucleus"/>
    <property type="evidence" value="ECO:0007669"/>
    <property type="project" value="UniProtKB-SubCell"/>
</dbReference>
<evidence type="ECO:0000313" key="9">
    <source>
        <dbReference type="Proteomes" id="UP000030678"/>
    </source>
</evidence>
<organism evidence="8 9">
    <name type="scientific">Cladophialophora carrionii CBS 160.54</name>
    <dbReference type="NCBI Taxonomy" id="1279043"/>
    <lineage>
        <taxon>Eukaryota</taxon>
        <taxon>Fungi</taxon>
        <taxon>Dikarya</taxon>
        <taxon>Ascomycota</taxon>
        <taxon>Pezizomycotina</taxon>
        <taxon>Eurotiomycetes</taxon>
        <taxon>Chaetothyriomycetidae</taxon>
        <taxon>Chaetothyriales</taxon>
        <taxon>Herpotrichiellaceae</taxon>
        <taxon>Cladophialophora</taxon>
    </lineage>
</organism>
<dbReference type="VEuPathDB" id="FungiDB:G647_05064"/>
<dbReference type="HOGENOM" id="CLU_011581_0_2_1"/>
<dbReference type="EMBL" id="KB822705">
    <property type="protein sequence ID" value="ETI23265.1"/>
    <property type="molecule type" value="Genomic_DNA"/>
</dbReference>
<dbReference type="GeneID" id="19983557"/>
<evidence type="ECO:0000256" key="3">
    <source>
        <dbReference type="ARBA" id="ARBA00023015"/>
    </source>
</evidence>